<sequence length="502" mass="57566">MYGGEDIKSAYLLKRQIVEEEVALHEKKVAALENGLKDLQAQRRGLDEKLNSILPVSQLPLEVLTDIFFLVCDYRKDFGLPGPYRIGRICRSWRQIVQATPRLWTYIYLPISKARQAVQKVLLQEWIERTGNCPLHVVLTRSLDDLFSFDTWDPPKELFSALVATCHRWTELDIIVFPGLLQMLAEKLDVQPLQMTSLTLSAMGCDTPDWTFKLTHQLHTLHLQTGLRKRNIELCWNSLQVLSAGLNVNDCLAILEHCSGLIQCTLEIKRDKELVQHPSEKRFISQLRSMSLTGSTKLIGVVLLYLEAPLLRDLCLLLFPHDYEDDEDEDVFWIESLLEMVECSSFPLIKLSVKQSKAVGVKEYLIAAMLANLQSVQELNLEFQHTVISDMVIKQLDISASSVEERKKCLPYLKSFIYIGGIEFRPDTMIAMLKSRGACTGYGHSLELEPTVKRDTRFVVDITYTNDEWFRDKNPNVWHAFYKEVGLLLPDVELNLTLDHKA</sequence>
<dbReference type="AlphaFoldDB" id="A0A9P5NZK0"/>
<organism evidence="2 3">
    <name type="scientific">Gymnopilus junonius</name>
    <name type="common">Spectacular rustgill mushroom</name>
    <name type="synonym">Gymnopilus spectabilis subsp. junonius</name>
    <dbReference type="NCBI Taxonomy" id="109634"/>
    <lineage>
        <taxon>Eukaryota</taxon>
        <taxon>Fungi</taxon>
        <taxon>Dikarya</taxon>
        <taxon>Basidiomycota</taxon>
        <taxon>Agaricomycotina</taxon>
        <taxon>Agaricomycetes</taxon>
        <taxon>Agaricomycetidae</taxon>
        <taxon>Agaricales</taxon>
        <taxon>Agaricineae</taxon>
        <taxon>Hymenogastraceae</taxon>
        <taxon>Gymnopilus</taxon>
    </lineage>
</organism>
<feature type="coiled-coil region" evidence="1">
    <location>
        <begin position="15"/>
        <end position="49"/>
    </location>
</feature>
<accession>A0A9P5NZK0</accession>
<proteinExistence type="predicted"/>
<evidence type="ECO:0000256" key="1">
    <source>
        <dbReference type="SAM" id="Coils"/>
    </source>
</evidence>
<gene>
    <name evidence="2" type="ORF">CPB84DRAFT_1761206</name>
</gene>
<dbReference type="EMBL" id="JADNYJ010000003">
    <property type="protein sequence ID" value="KAF8912077.1"/>
    <property type="molecule type" value="Genomic_DNA"/>
</dbReference>
<name>A0A9P5NZK0_GYMJU</name>
<protein>
    <recommendedName>
        <fullName evidence="4">F-box domain-containing protein</fullName>
    </recommendedName>
</protein>
<dbReference type="Gene3D" id="1.20.1280.50">
    <property type="match status" value="1"/>
</dbReference>
<dbReference type="OrthoDB" id="3139566at2759"/>
<keyword evidence="1" id="KW-0175">Coiled coil</keyword>
<evidence type="ECO:0008006" key="4">
    <source>
        <dbReference type="Google" id="ProtNLM"/>
    </source>
</evidence>
<evidence type="ECO:0000313" key="2">
    <source>
        <dbReference type="EMBL" id="KAF8912077.1"/>
    </source>
</evidence>
<keyword evidence="3" id="KW-1185">Reference proteome</keyword>
<reference evidence="2" key="1">
    <citation type="submission" date="2020-11" db="EMBL/GenBank/DDBJ databases">
        <authorList>
            <consortium name="DOE Joint Genome Institute"/>
            <person name="Ahrendt S."/>
            <person name="Riley R."/>
            <person name="Andreopoulos W."/>
            <person name="LaButti K."/>
            <person name="Pangilinan J."/>
            <person name="Ruiz-duenas F.J."/>
            <person name="Barrasa J.M."/>
            <person name="Sanchez-Garcia M."/>
            <person name="Camarero S."/>
            <person name="Miyauchi S."/>
            <person name="Serrano A."/>
            <person name="Linde D."/>
            <person name="Babiker R."/>
            <person name="Drula E."/>
            <person name="Ayuso-Fernandez I."/>
            <person name="Pacheco R."/>
            <person name="Padilla G."/>
            <person name="Ferreira P."/>
            <person name="Barriuso J."/>
            <person name="Kellner H."/>
            <person name="Castanera R."/>
            <person name="Alfaro M."/>
            <person name="Ramirez L."/>
            <person name="Pisabarro A.G."/>
            <person name="Kuo A."/>
            <person name="Tritt A."/>
            <person name="Lipzen A."/>
            <person name="He G."/>
            <person name="Yan M."/>
            <person name="Ng V."/>
            <person name="Cullen D."/>
            <person name="Martin F."/>
            <person name="Rosso M.-N."/>
            <person name="Henrissat B."/>
            <person name="Hibbett D."/>
            <person name="Martinez A.T."/>
            <person name="Grigoriev I.V."/>
        </authorList>
    </citation>
    <scope>NUCLEOTIDE SEQUENCE</scope>
    <source>
        <strain evidence="2">AH 44721</strain>
    </source>
</reference>
<evidence type="ECO:0000313" key="3">
    <source>
        <dbReference type="Proteomes" id="UP000724874"/>
    </source>
</evidence>
<dbReference type="Proteomes" id="UP000724874">
    <property type="component" value="Unassembled WGS sequence"/>
</dbReference>
<comment type="caution">
    <text evidence="2">The sequence shown here is derived from an EMBL/GenBank/DDBJ whole genome shotgun (WGS) entry which is preliminary data.</text>
</comment>